<organism evidence="2 3">
    <name type="scientific">Limosilactobacillus pontis DSM 8475</name>
    <dbReference type="NCBI Taxonomy" id="1423794"/>
    <lineage>
        <taxon>Bacteria</taxon>
        <taxon>Bacillati</taxon>
        <taxon>Bacillota</taxon>
        <taxon>Bacilli</taxon>
        <taxon>Lactobacillales</taxon>
        <taxon>Lactobacillaceae</taxon>
        <taxon>Limosilactobacillus</taxon>
    </lineage>
</organism>
<comment type="caution">
    <text evidence="2">The sequence shown here is derived from an EMBL/GenBank/DDBJ whole genome shotgun (WGS) entry which is preliminary data.</text>
</comment>
<reference evidence="2 3" key="1">
    <citation type="journal article" date="2015" name="Genome Announc.">
        <title>Expanding the biotechnology potential of lactobacilli through comparative genomics of 213 strains and associated genera.</title>
        <authorList>
            <person name="Sun Z."/>
            <person name="Harris H.M."/>
            <person name="McCann A."/>
            <person name="Guo C."/>
            <person name="Argimon S."/>
            <person name="Zhang W."/>
            <person name="Yang X."/>
            <person name="Jeffery I.B."/>
            <person name="Cooney J.C."/>
            <person name="Kagawa T.F."/>
            <person name="Liu W."/>
            <person name="Song Y."/>
            <person name="Salvetti E."/>
            <person name="Wrobel A."/>
            <person name="Rasinkangas P."/>
            <person name="Parkhill J."/>
            <person name="Rea M.C."/>
            <person name="O'Sullivan O."/>
            <person name="Ritari J."/>
            <person name="Douillard F.P."/>
            <person name="Paul Ross R."/>
            <person name="Yang R."/>
            <person name="Briner A.E."/>
            <person name="Felis G.E."/>
            <person name="de Vos W.M."/>
            <person name="Barrangou R."/>
            <person name="Klaenhammer T.R."/>
            <person name="Caufield P.W."/>
            <person name="Cui Y."/>
            <person name="Zhang H."/>
            <person name="O'Toole P.W."/>
        </authorList>
    </citation>
    <scope>NUCLEOTIDE SEQUENCE [LARGE SCALE GENOMIC DNA]</scope>
    <source>
        <strain evidence="2 3">DSM 8475</strain>
    </source>
</reference>
<feature type="transmembrane region" description="Helical" evidence="1">
    <location>
        <begin position="7"/>
        <end position="33"/>
    </location>
</feature>
<name>A0A922PVF5_9LACO</name>
<feature type="transmembrane region" description="Helical" evidence="1">
    <location>
        <begin position="53"/>
        <end position="72"/>
    </location>
</feature>
<evidence type="ECO:0008006" key="4">
    <source>
        <dbReference type="Google" id="ProtNLM"/>
    </source>
</evidence>
<dbReference type="RefSeq" id="WP_057806593.1">
    <property type="nucleotide sequence ID" value="NZ_AZGO01000039.1"/>
</dbReference>
<keyword evidence="1" id="KW-0812">Transmembrane</keyword>
<dbReference type="Pfam" id="PF11188">
    <property type="entry name" value="DUF2975"/>
    <property type="match status" value="1"/>
</dbReference>
<evidence type="ECO:0000313" key="3">
    <source>
        <dbReference type="Proteomes" id="UP000051085"/>
    </source>
</evidence>
<dbReference type="Proteomes" id="UP000051085">
    <property type="component" value="Unassembled WGS sequence"/>
</dbReference>
<feature type="transmembrane region" description="Helical" evidence="1">
    <location>
        <begin position="93"/>
        <end position="115"/>
    </location>
</feature>
<gene>
    <name evidence="2" type="ORF">FD34_GL001439</name>
</gene>
<keyword evidence="1" id="KW-1133">Transmembrane helix</keyword>
<protein>
    <recommendedName>
        <fullName evidence="4">DUF2975 domain-containing protein</fullName>
    </recommendedName>
</protein>
<evidence type="ECO:0000313" key="2">
    <source>
        <dbReference type="EMBL" id="KRM37293.1"/>
    </source>
</evidence>
<dbReference type="GeneID" id="87978083"/>
<dbReference type="InterPro" id="IPR021354">
    <property type="entry name" value="DUF2975"/>
</dbReference>
<dbReference type="EMBL" id="AZGO01000039">
    <property type="protein sequence ID" value="KRM37293.1"/>
    <property type="molecule type" value="Genomic_DNA"/>
</dbReference>
<dbReference type="AlphaFoldDB" id="A0A922PVF5"/>
<proteinExistence type="predicted"/>
<evidence type="ECO:0000256" key="1">
    <source>
        <dbReference type="SAM" id="Phobius"/>
    </source>
</evidence>
<feature type="transmembrane region" description="Helical" evidence="1">
    <location>
        <begin position="135"/>
        <end position="152"/>
    </location>
</feature>
<keyword evidence="1" id="KW-0472">Membrane</keyword>
<sequence>MKKRLTSWLLTIIQAVVDLEIAIVAVGAFGGLIAAPFTEIGHAFFDYRSGFGLLVQVLDVVLEVGLLVISLLGTRNLLSNINDGQYFVSQNMLAVWQILWSTLLALVLGGLNTVIYHLLHLRDKLGLLTMSGDDFTNGLGFVTVIFLIYLIFRRGVALQQEADEII</sequence>
<accession>A0A922PVF5</accession>